<dbReference type="AlphaFoldDB" id="A0A8H3X4G2"/>
<name>A0A8H3X4G2_GIGMA</name>
<proteinExistence type="predicted"/>
<keyword evidence="2" id="KW-1185">Reference proteome</keyword>
<organism evidence="1 2">
    <name type="scientific">Gigaspora margarita</name>
    <dbReference type="NCBI Taxonomy" id="4874"/>
    <lineage>
        <taxon>Eukaryota</taxon>
        <taxon>Fungi</taxon>
        <taxon>Fungi incertae sedis</taxon>
        <taxon>Mucoromycota</taxon>
        <taxon>Glomeromycotina</taxon>
        <taxon>Glomeromycetes</taxon>
        <taxon>Diversisporales</taxon>
        <taxon>Gigasporaceae</taxon>
        <taxon>Gigaspora</taxon>
    </lineage>
</organism>
<dbReference type="EMBL" id="WTPW01001796">
    <property type="protein sequence ID" value="KAF0413742.1"/>
    <property type="molecule type" value="Genomic_DNA"/>
</dbReference>
<gene>
    <name evidence="1" type="ORF">F8M41_007756</name>
</gene>
<sequence length="116" mass="13291">MNNKNSFSNICRLLSKYKNSEKELNISVETRRQVSITQDTSTRLLLTILVTNENLKMDRTKGIETLLEKSGQVAQTLSEQAMMFLATTIKTDQQKLPQLVAIDIKFLLENPYLVQQ</sequence>
<accession>A0A8H3X4G2</accession>
<protein>
    <submittedName>
        <fullName evidence="1">Uncharacterized protein</fullName>
    </submittedName>
</protein>
<evidence type="ECO:0000313" key="2">
    <source>
        <dbReference type="Proteomes" id="UP000439903"/>
    </source>
</evidence>
<comment type="caution">
    <text evidence="1">The sequence shown here is derived from an EMBL/GenBank/DDBJ whole genome shotgun (WGS) entry which is preliminary data.</text>
</comment>
<dbReference type="Proteomes" id="UP000439903">
    <property type="component" value="Unassembled WGS sequence"/>
</dbReference>
<reference evidence="1 2" key="1">
    <citation type="journal article" date="2019" name="Environ. Microbiol.">
        <title>At the nexus of three kingdoms: the genome of the mycorrhizal fungus Gigaspora margarita provides insights into plant, endobacterial and fungal interactions.</title>
        <authorList>
            <person name="Venice F."/>
            <person name="Ghignone S."/>
            <person name="Salvioli di Fossalunga A."/>
            <person name="Amselem J."/>
            <person name="Novero M."/>
            <person name="Xianan X."/>
            <person name="Sedzielewska Toro K."/>
            <person name="Morin E."/>
            <person name="Lipzen A."/>
            <person name="Grigoriev I.V."/>
            <person name="Henrissat B."/>
            <person name="Martin F.M."/>
            <person name="Bonfante P."/>
        </authorList>
    </citation>
    <scope>NUCLEOTIDE SEQUENCE [LARGE SCALE GENOMIC DNA]</scope>
    <source>
        <strain evidence="1 2">BEG34</strain>
    </source>
</reference>
<evidence type="ECO:0000313" key="1">
    <source>
        <dbReference type="EMBL" id="KAF0413742.1"/>
    </source>
</evidence>